<dbReference type="EMBL" id="LGUI01000003">
    <property type="protein sequence ID" value="PNE33272.1"/>
    <property type="molecule type" value="Genomic_DNA"/>
</dbReference>
<dbReference type="RefSeq" id="WP_102918055.1">
    <property type="nucleotide sequence ID" value="NZ_JACHJF010000003.1"/>
</dbReference>
<dbReference type="Proteomes" id="UP000528608">
    <property type="component" value="Unassembled WGS sequence"/>
</dbReference>
<proteinExistence type="predicted"/>
<evidence type="ECO:0000313" key="4">
    <source>
        <dbReference type="Proteomes" id="UP000235945"/>
    </source>
</evidence>
<keyword evidence="4" id="KW-1185">Reference proteome</keyword>
<evidence type="ECO:0000313" key="2">
    <source>
        <dbReference type="EMBL" id="MBB5117916.1"/>
    </source>
</evidence>
<dbReference type="Proteomes" id="UP000235945">
    <property type="component" value="Unassembled WGS sequence"/>
</dbReference>
<dbReference type="OrthoDB" id="4331932at2"/>
<reference evidence="2 5" key="3">
    <citation type="submission" date="2020-08" db="EMBL/GenBank/DDBJ databases">
        <title>Genomic Encyclopedia of Type Strains, Phase III (KMG-III): the genomes of soil and plant-associated and newly described type strains.</title>
        <authorList>
            <person name="Whitman W."/>
        </authorList>
    </citation>
    <scope>NUCLEOTIDE SEQUENCE [LARGE SCALE GENOMIC DNA]</scope>
    <source>
        <strain evidence="2 5">CECT 3259</strain>
    </source>
</reference>
<accession>A0A2N8NWZ7</accession>
<dbReference type="PROSITE" id="PS50297">
    <property type="entry name" value="ANK_REP_REGION"/>
    <property type="match status" value="1"/>
</dbReference>
<dbReference type="EMBL" id="JACHJF010000003">
    <property type="protein sequence ID" value="MBB5117916.1"/>
    <property type="molecule type" value="Genomic_DNA"/>
</dbReference>
<dbReference type="Pfam" id="PF13646">
    <property type="entry name" value="HEAT_2"/>
    <property type="match status" value="1"/>
</dbReference>
<dbReference type="InterPro" id="IPR016024">
    <property type="entry name" value="ARM-type_fold"/>
</dbReference>
<dbReference type="InterPro" id="IPR002110">
    <property type="entry name" value="Ankyrin_rpt"/>
</dbReference>
<dbReference type="Gene3D" id="1.25.10.10">
    <property type="entry name" value="Leucine-rich Repeat Variant"/>
    <property type="match status" value="1"/>
</dbReference>
<dbReference type="SUPFAM" id="SSF48371">
    <property type="entry name" value="ARM repeat"/>
    <property type="match status" value="1"/>
</dbReference>
<name>A0A2N8NWZ7_STREU</name>
<keyword evidence="1" id="KW-0040">ANK repeat</keyword>
<evidence type="ECO:0000313" key="5">
    <source>
        <dbReference type="Proteomes" id="UP000528608"/>
    </source>
</evidence>
<feature type="repeat" description="ANK" evidence="1">
    <location>
        <begin position="54"/>
        <end position="86"/>
    </location>
</feature>
<protein>
    <submittedName>
        <fullName evidence="3">Uncharacterized protein</fullName>
    </submittedName>
</protein>
<dbReference type="InterPro" id="IPR036770">
    <property type="entry name" value="Ankyrin_rpt-contain_sf"/>
</dbReference>
<dbReference type="PROSITE" id="PS50088">
    <property type="entry name" value="ANK_REPEAT"/>
    <property type="match status" value="1"/>
</dbReference>
<sequence>MTEQKEQKEQTEQTEQTDGVRLLLAAVDAYDSKFADGLMSGMSPDEVNGVVAEDGRSLLLRAVDRGAYSLVERILDRGGDVRLTDADGRDALALATYWHGTGVEAELRRRTGATGPVERVKTEEDSMGSTTEFTLGGRTVRDGHSAIVTLLEPVYGITRTFGELLARALAEPDVDHSVWWAATFEAASPGPAVWDTAAALRDRPDPRERYFGAEILRSVVIGERLNEVSEDDEDPYDGLLVDLFLPWLAEETDPRVVRSLTAGLANARDPRAEEPLPALARHPDAGTRRWALSGLSYLVTGGRPEAVAAVVECLRDEDPTVRQAACAAFVWTRAASPAVKDALAERLTDEDLDVRVMAAVRLGLLDDPRGDEVVAGLDEVEETDRYRWGLLDLWSHQRARANSSMRTP</sequence>
<gene>
    <name evidence="3" type="ORF">AF335_10120</name>
    <name evidence="2" type="ORF">FHS36_001337</name>
</gene>
<reference evidence="3" key="2">
    <citation type="submission" date="2015-07" db="EMBL/GenBank/DDBJ databases">
        <authorList>
            <person name="Noorani M."/>
        </authorList>
    </citation>
    <scope>NUCLEOTIDE SEQUENCE [LARGE SCALE GENOMIC DNA]</scope>
    <source>
        <strain evidence="3">ATCC 27428</strain>
    </source>
</reference>
<dbReference type="AlphaFoldDB" id="A0A2N8NWZ7"/>
<comment type="caution">
    <text evidence="3">The sequence shown here is derived from an EMBL/GenBank/DDBJ whole genome shotgun (WGS) entry which is preliminary data.</text>
</comment>
<dbReference type="InterPro" id="IPR011989">
    <property type="entry name" value="ARM-like"/>
</dbReference>
<organism evidence="3 4">
    <name type="scientific">Streptomyces eurocidicus</name>
    <name type="common">Streptoverticillium eurocidicus</name>
    <dbReference type="NCBI Taxonomy" id="66423"/>
    <lineage>
        <taxon>Bacteria</taxon>
        <taxon>Bacillati</taxon>
        <taxon>Actinomycetota</taxon>
        <taxon>Actinomycetes</taxon>
        <taxon>Kitasatosporales</taxon>
        <taxon>Streptomycetaceae</taxon>
        <taxon>Streptomyces</taxon>
    </lineage>
</organism>
<reference evidence="4" key="1">
    <citation type="submission" date="2015-07" db="EMBL/GenBank/DDBJ databases">
        <authorList>
            <person name="Graham D.E."/>
            <person name="Giannone R.J."/>
            <person name="Gulvik C.A."/>
            <person name="Hettich R.L."/>
            <person name="Klingeman D.M."/>
            <person name="Mahan K.M."/>
            <person name="Parry R.J."/>
            <person name="Spain J.C."/>
        </authorList>
    </citation>
    <scope>NUCLEOTIDE SEQUENCE [LARGE SCALE GENOMIC DNA]</scope>
    <source>
        <strain evidence="4">ATCC 27428</strain>
    </source>
</reference>
<dbReference type="Gene3D" id="1.25.40.20">
    <property type="entry name" value="Ankyrin repeat-containing domain"/>
    <property type="match status" value="1"/>
</dbReference>
<evidence type="ECO:0000256" key="1">
    <source>
        <dbReference type="PROSITE-ProRule" id="PRU00023"/>
    </source>
</evidence>
<dbReference type="SUPFAM" id="SSF48403">
    <property type="entry name" value="Ankyrin repeat"/>
    <property type="match status" value="1"/>
</dbReference>
<evidence type="ECO:0000313" key="3">
    <source>
        <dbReference type="EMBL" id="PNE33272.1"/>
    </source>
</evidence>